<evidence type="ECO:0000313" key="3">
    <source>
        <dbReference type="Proteomes" id="UP001589750"/>
    </source>
</evidence>
<dbReference type="EMBL" id="JBHMDG010000012">
    <property type="protein sequence ID" value="MFB9313506.1"/>
    <property type="molecule type" value="Genomic_DNA"/>
</dbReference>
<dbReference type="Proteomes" id="UP001589750">
    <property type="component" value="Unassembled WGS sequence"/>
</dbReference>
<feature type="compositionally biased region" description="Basic and acidic residues" evidence="1">
    <location>
        <begin position="22"/>
        <end position="33"/>
    </location>
</feature>
<evidence type="ECO:0000256" key="1">
    <source>
        <dbReference type="SAM" id="MobiDB-lite"/>
    </source>
</evidence>
<organism evidence="2 3">
    <name type="scientific">Nocardioides plantarum</name>
    <dbReference type="NCBI Taxonomy" id="29299"/>
    <lineage>
        <taxon>Bacteria</taxon>
        <taxon>Bacillati</taxon>
        <taxon>Actinomycetota</taxon>
        <taxon>Actinomycetes</taxon>
        <taxon>Propionibacteriales</taxon>
        <taxon>Nocardioidaceae</taxon>
        <taxon>Nocardioides</taxon>
    </lineage>
</organism>
<keyword evidence="3" id="KW-1185">Reference proteome</keyword>
<dbReference type="RefSeq" id="WP_140007872.1">
    <property type="nucleotide sequence ID" value="NZ_JBHMDG010000012.1"/>
</dbReference>
<name>A0ABV5KA12_9ACTN</name>
<feature type="compositionally biased region" description="Low complexity" evidence="1">
    <location>
        <begin position="7"/>
        <end position="16"/>
    </location>
</feature>
<gene>
    <name evidence="2" type="ORF">ACFFRI_10680</name>
</gene>
<accession>A0ABV5KA12</accession>
<proteinExistence type="predicted"/>
<feature type="region of interest" description="Disordered" evidence="1">
    <location>
        <begin position="1"/>
        <end position="33"/>
    </location>
</feature>
<comment type="caution">
    <text evidence="2">The sequence shown here is derived from an EMBL/GenBank/DDBJ whole genome shotgun (WGS) entry which is preliminary data.</text>
</comment>
<sequence length="163" mass="17012">MADDDSATSPDTTSDANGSHRTRLESDRAEAGELVRGLTPRLVAELVGAAQSPRGSFRGCRGRAPEGIAAVEYVATVRIDAGPAAPDDLLQPVPAYLSGSDDVVESTVPGGRRLTAPWGDLTVTVTTRPAAGDFLLVTVTGGCHDIPADEQDEWLDRGVDDLT</sequence>
<evidence type="ECO:0000313" key="2">
    <source>
        <dbReference type="EMBL" id="MFB9313506.1"/>
    </source>
</evidence>
<reference evidence="2 3" key="1">
    <citation type="submission" date="2024-09" db="EMBL/GenBank/DDBJ databases">
        <authorList>
            <person name="Sun Q."/>
            <person name="Mori K."/>
        </authorList>
    </citation>
    <scope>NUCLEOTIDE SEQUENCE [LARGE SCALE GENOMIC DNA]</scope>
    <source>
        <strain evidence="2 3">JCM 9626</strain>
    </source>
</reference>
<protein>
    <submittedName>
        <fullName evidence="2">Uncharacterized protein</fullName>
    </submittedName>
</protein>